<gene>
    <name evidence="1" type="ORF">SAMN05446037_10546</name>
</gene>
<dbReference type="EMBL" id="FZOJ01000054">
    <property type="protein sequence ID" value="SNT21646.1"/>
    <property type="molecule type" value="Genomic_DNA"/>
</dbReference>
<name>A0A239KTG4_9FIRM</name>
<dbReference type="Proteomes" id="UP000198304">
    <property type="component" value="Unassembled WGS sequence"/>
</dbReference>
<proteinExistence type="predicted"/>
<dbReference type="NCBIfam" id="NF033453">
    <property type="entry name" value="BREX_3_BrxF"/>
    <property type="match status" value="1"/>
</dbReference>
<protein>
    <recommendedName>
        <fullName evidence="3">BREX-3 system P-loop-containing protein BrxF</fullName>
    </recommendedName>
</protein>
<evidence type="ECO:0000313" key="1">
    <source>
        <dbReference type="EMBL" id="SNT21646.1"/>
    </source>
</evidence>
<reference evidence="1 2" key="1">
    <citation type="submission" date="2017-06" db="EMBL/GenBank/DDBJ databases">
        <authorList>
            <person name="Kim H.J."/>
            <person name="Triplett B.A."/>
        </authorList>
    </citation>
    <scope>NUCLEOTIDE SEQUENCE [LARGE SCALE GENOMIC DNA]</scope>
    <source>
        <strain evidence="1 2">SCA</strain>
    </source>
</reference>
<organism evidence="1 2">
    <name type="scientific">Anaerovirgula multivorans</name>
    <dbReference type="NCBI Taxonomy" id="312168"/>
    <lineage>
        <taxon>Bacteria</taxon>
        <taxon>Bacillati</taxon>
        <taxon>Bacillota</taxon>
        <taxon>Clostridia</taxon>
        <taxon>Peptostreptococcales</taxon>
        <taxon>Natronincolaceae</taxon>
        <taxon>Anaerovirgula</taxon>
    </lineage>
</organism>
<dbReference type="InterPro" id="IPR048067">
    <property type="entry name" value="BREX_3_BrxF"/>
</dbReference>
<sequence length="148" mass="17233">MAEIYSKYNVDFERIRMKNIPVISCVPVVELCKIYNFEEVTTVDLGLELSSTLKEISIDKRYDSVQKGLDNIFRNLNSNSLMVVNIDILFNPSYKLNVLKYFINLARTKMVLVHWPGEIKGNVLQYSQINYADYVRYDLQDYGIACIK</sequence>
<dbReference type="RefSeq" id="WP_089285462.1">
    <property type="nucleotide sequence ID" value="NZ_FZOJ01000054.1"/>
</dbReference>
<dbReference type="OrthoDB" id="2087739at2"/>
<accession>A0A239KTG4</accession>
<evidence type="ECO:0000313" key="2">
    <source>
        <dbReference type="Proteomes" id="UP000198304"/>
    </source>
</evidence>
<evidence type="ECO:0008006" key="3">
    <source>
        <dbReference type="Google" id="ProtNLM"/>
    </source>
</evidence>
<dbReference type="AlphaFoldDB" id="A0A239KTG4"/>
<keyword evidence="2" id="KW-1185">Reference proteome</keyword>